<gene>
    <name evidence="2" type="ORF">CEE36_05695</name>
</gene>
<comment type="caution">
    <text evidence="2">The sequence shown here is derived from an EMBL/GenBank/DDBJ whole genome shotgun (WGS) entry which is preliminary data.</text>
</comment>
<dbReference type="CDD" id="cd04186">
    <property type="entry name" value="GT_2_like_c"/>
    <property type="match status" value="1"/>
</dbReference>
<dbReference type="InterPro" id="IPR029044">
    <property type="entry name" value="Nucleotide-diphossugar_trans"/>
</dbReference>
<dbReference type="PANTHER" id="PTHR43179">
    <property type="entry name" value="RHAMNOSYLTRANSFERASE WBBL"/>
    <property type="match status" value="1"/>
</dbReference>
<dbReference type="Proteomes" id="UP000317778">
    <property type="component" value="Unassembled WGS sequence"/>
</dbReference>
<dbReference type="Gene3D" id="3.90.550.10">
    <property type="entry name" value="Spore Coat Polysaccharide Biosynthesis Protein SpsA, Chain A"/>
    <property type="match status" value="1"/>
</dbReference>
<sequence length="294" mass="33391">MAASTPRSRKNPTPIVSVIIPAYNPGKLLERCLSSIPRKGTEVIVVDNGSKEESLQEARERFPRARFIFLGRNTGFAYACNRGAELARGKVLLFLNQDAEIVEAGYRAVVKFLLADKSRAIASGRILYPTGLIQETLRRFPNYSSFLFGRRTLLTKLFPGNRWSRYYLCKDIDLNKTQQVEVCAGMVLMVRANVFRKLEGFDEGFFFYVEDTDFCKRAANSGWETWFVPYKVALHHVGENIQGTNRTYVKMHHYKGAYRYLVKHKHPGPILKGLLWLGAGLSIVAHLAVRGIPR</sequence>
<protein>
    <recommendedName>
        <fullName evidence="1">Glycosyltransferase 2-like domain-containing protein</fullName>
    </recommendedName>
</protein>
<dbReference type="EMBL" id="NJBO01000007">
    <property type="protein sequence ID" value="TKJ42977.1"/>
    <property type="molecule type" value="Genomic_DNA"/>
</dbReference>
<dbReference type="SUPFAM" id="SSF53448">
    <property type="entry name" value="Nucleotide-diphospho-sugar transferases"/>
    <property type="match status" value="1"/>
</dbReference>
<feature type="domain" description="Glycosyltransferase 2-like" evidence="1">
    <location>
        <begin position="17"/>
        <end position="195"/>
    </location>
</feature>
<proteinExistence type="predicted"/>
<name>A0A532V7N3_UNCT6</name>
<dbReference type="PANTHER" id="PTHR43179:SF7">
    <property type="entry name" value="RHAMNOSYLTRANSFERASE WBBL"/>
    <property type="match status" value="1"/>
</dbReference>
<dbReference type="InterPro" id="IPR001173">
    <property type="entry name" value="Glyco_trans_2-like"/>
</dbReference>
<evidence type="ECO:0000313" key="3">
    <source>
        <dbReference type="Proteomes" id="UP000317778"/>
    </source>
</evidence>
<reference evidence="2 3" key="1">
    <citation type="submission" date="2017-06" db="EMBL/GenBank/DDBJ databases">
        <title>Novel microbial phyla capable of carbon fixation and sulfur reduction in deep-sea sediments.</title>
        <authorList>
            <person name="Huang J."/>
            <person name="Baker B."/>
            <person name="Wang Y."/>
        </authorList>
    </citation>
    <scope>NUCLEOTIDE SEQUENCE [LARGE SCALE GENOMIC DNA]</scope>
    <source>
        <strain evidence="2">B3_TA06</strain>
    </source>
</reference>
<evidence type="ECO:0000259" key="1">
    <source>
        <dbReference type="Pfam" id="PF00535"/>
    </source>
</evidence>
<accession>A0A532V7N3</accession>
<evidence type="ECO:0000313" key="2">
    <source>
        <dbReference type="EMBL" id="TKJ42977.1"/>
    </source>
</evidence>
<organism evidence="2 3">
    <name type="scientific">candidate division TA06 bacterium B3_TA06</name>
    <dbReference type="NCBI Taxonomy" id="2012487"/>
    <lineage>
        <taxon>Bacteria</taxon>
        <taxon>Bacteria division TA06</taxon>
    </lineage>
</organism>
<dbReference type="Pfam" id="PF00535">
    <property type="entry name" value="Glycos_transf_2"/>
    <property type="match status" value="1"/>
</dbReference>
<dbReference type="AlphaFoldDB" id="A0A532V7N3"/>